<reference evidence="9" key="1">
    <citation type="submission" date="2023-03" db="EMBL/GenBank/DDBJ databases">
        <title>Andean soil-derived lignocellulolytic bacterial consortium as a source of novel taxa and putative plastic-active enzymes.</title>
        <authorList>
            <person name="Diaz-Garcia L."/>
            <person name="Chuvochina M."/>
            <person name="Feuerriegel G."/>
            <person name="Bunk B."/>
            <person name="Sproer C."/>
            <person name="Streit W.R."/>
            <person name="Rodriguez L.M."/>
            <person name="Overmann J."/>
            <person name="Jimenez D.J."/>
        </authorList>
    </citation>
    <scope>NUCLEOTIDE SEQUENCE</scope>
    <source>
        <strain evidence="9">MAG 3858</strain>
    </source>
</reference>
<comment type="subcellular location">
    <subcellularLocation>
        <location evidence="1">Cell outer membrane</location>
    </subcellularLocation>
</comment>
<comment type="similarity">
    <text evidence="2">Belongs to the SusD family.</text>
</comment>
<keyword evidence="3 6" id="KW-0732">Signal</keyword>
<dbReference type="Pfam" id="PF07980">
    <property type="entry name" value="SusD_RagB"/>
    <property type="match status" value="1"/>
</dbReference>
<keyword evidence="5" id="KW-0998">Cell outer membrane</keyword>
<dbReference type="SUPFAM" id="SSF48452">
    <property type="entry name" value="TPR-like"/>
    <property type="match status" value="1"/>
</dbReference>
<dbReference type="InterPro" id="IPR011990">
    <property type="entry name" value="TPR-like_helical_dom_sf"/>
</dbReference>
<dbReference type="Gene3D" id="1.25.40.390">
    <property type="match status" value="1"/>
</dbReference>
<dbReference type="AlphaFoldDB" id="A0AAJ5W9I9"/>
<dbReference type="Pfam" id="PF14322">
    <property type="entry name" value="SusD-like_3"/>
    <property type="match status" value="1"/>
</dbReference>
<feature type="domain" description="SusD-like N-terminal" evidence="8">
    <location>
        <begin position="96"/>
        <end position="238"/>
    </location>
</feature>
<dbReference type="CDD" id="cd08977">
    <property type="entry name" value="SusD"/>
    <property type="match status" value="1"/>
</dbReference>
<feature type="chain" id="PRO_5042599774" evidence="6">
    <location>
        <begin position="28"/>
        <end position="487"/>
    </location>
</feature>
<evidence type="ECO:0000256" key="1">
    <source>
        <dbReference type="ARBA" id="ARBA00004442"/>
    </source>
</evidence>
<evidence type="ECO:0000256" key="5">
    <source>
        <dbReference type="ARBA" id="ARBA00023237"/>
    </source>
</evidence>
<dbReference type="InterPro" id="IPR012944">
    <property type="entry name" value="SusD_RagB_dom"/>
</dbReference>
<evidence type="ECO:0000256" key="6">
    <source>
        <dbReference type="SAM" id="SignalP"/>
    </source>
</evidence>
<evidence type="ECO:0000256" key="3">
    <source>
        <dbReference type="ARBA" id="ARBA00022729"/>
    </source>
</evidence>
<feature type="signal peptide" evidence="6">
    <location>
        <begin position="1"/>
        <end position="27"/>
    </location>
</feature>
<keyword evidence="4" id="KW-0472">Membrane</keyword>
<protein>
    <submittedName>
        <fullName evidence="9">RagB/SusD family nutrient uptake outer membrane protein</fullName>
    </submittedName>
</protein>
<evidence type="ECO:0000313" key="9">
    <source>
        <dbReference type="EMBL" id="WEK20409.1"/>
    </source>
</evidence>
<evidence type="ECO:0000256" key="2">
    <source>
        <dbReference type="ARBA" id="ARBA00006275"/>
    </source>
</evidence>
<evidence type="ECO:0000259" key="8">
    <source>
        <dbReference type="Pfam" id="PF14322"/>
    </source>
</evidence>
<proteinExistence type="inferred from homology"/>
<name>A0AAJ5W9I9_9SPHI</name>
<organism evidence="9 10">
    <name type="scientific">Candidatus Pedobacter colombiensis</name>
    <dbReference type="NCBI Taxonomy" id="3121371"/>
    <lineage>
        <taxon>Bacteria</taxon>
        <taxon>Pseudomonadati</taxon>
        <taxon>Bacteroidota</taxon>
        <taxon>Sphingobacteriia</taxon>
        <taxon>Sphingobacteriales</taxon>
        <taxon>Sphingobacteriaceae</taxon>
        <taxon>Pedobacter</taxon>
    </lineage>
</organism>
<sequence>MMNNLNNNRRPYLIALLCMLLSSGMLCSCKKLLSIDPPINSVTQTNVYSTDDTAIGVLTNLYVQIGDPFRNAVMPIYMGLSADELQLYVNNDDSRNRHFQNNLQAMNPGRTYDFWTDEYKMIFVCNQAIEGLNLSISLTPVVKQQLLGEAKFMRAYFHFYLANLFGDVPLVLGTDYTVNRLISRTARAKVYEQVVNDLKEAQDLLANDYPGASLQATTTERVRPTKWAATALLARVYLYMNSNELAEQEASKVIAHTALYDMTGVALDEVFKKNSRETIWSLPSVNNGVQSNTYEGQTYVLSDPPSSSWTVYLSKHVLDDFEIGDQRKSKWMGSIQQAVGGPVYYFPYKYKIGLKIADPQEYAMVLRLGEQYLIRAEARARQGKILGANSAESDLNLIRQRAGLAGTTASNQTEMLDAILRERRSELFTESCHRWFDLQRFGKIDEVMSVVCPEKGGVWAPYKALMPIAQAEINLNPSLKGHQNPGY</sequence>
<dbReference type="Proteomes" id="UP001214530">
    <property type="component" value="Chromosome"/>
</dbReference>
<gene>
    <name evidence="9" type="ORF">P0Y49_04560</name>
</gene>
<feature type="domain" description="RagB/SusD" evidence="7">
    <location>
        <begin position="360"/>
        <end position="487"/>
    </location>
</feature>
<evidence type="ECO:0000259" key="7">
    <source>
        <dbReference type="Pfam" id="PF07980"/>
    </source>
</evidence>
<dbReference type="EMBL" id="CP119313">
    <property type="protein sequence ID" value="WEK20409.1"/>
    <property type="molecule type" value="Genomic_DNA"/>
</dbReference>
<evidence type="ECO:0000313" key="10">
    <source>
        <dbReference type="Proteomes" id="UP001214530"/>
    </source>
</evidence>
<accession>A0AAJ5W9I9</accession>
<dbReference type="InterPro" id="IPR033985">
    <property type="entry name" value="SusD-like_N"/>
</dbReference>
<evidence type="ECO:0000256" key="4">
    <source>
        <dbReference type="ARBA" id="ARBA00023136"/>
    </source>
</evidence>
<dbReference type="GO" id="GO:0009279">
    <property type="term" value="C:cell outer membrane"/>
    <property type="evidence" value="ECO:0007669"/>
    <property type="project" value="UniProtKB-SubCell"/>
</dbReference>